<dbReference type="InterPro" id="IPR015943">
    <property type="entry name" value="WD40/YVTN_repeat-like_dom_sf"/>
</dbReference>
<evidence type="ECO:0000313" key="5">
    <source>
        <dbReference type="EMBL" id="KAL2822379.1"/>
    </source>
</evidence>
<evidence type="ECO:0000256" key="4">
    <source>
        <dbReference type="SAM" id="MobiDB-lite"/>
    </source>
</evidence>
<dbReference type="Gene3D" id="3.30.63.20">
    <property type="match status" value="1"/>
</dbReference>
<dbReference type="PANTHER" id="PTHR16220:SF0">
    <property type="entry name" value="WD REPEAT-CONTAINING PROTEIN WRAP73"/>
    <property type="match status" value="1"/>
</dbReference>
<evidence type="ECO:0000313" key="6">
    <source>
        <dbReference type="Proteomes" id="UP001610335"/>
    </source>
</evidence>
<dbReference type="Pfam" id="PF03297">
    <property type="entry name" value="Ribosomal_S25"/>
    <property type="match status" value="1"/>
</dbReference>
<protein>
    <submittedName>
        <fullName evidence="5">S25 ribosomal protein-domain-containing protein</fullName>
    </submittedName>
</protein>
<accession>A0ABR4I3P2</accession>
<evidence type="ECO:0000256" key="2">
    <source>
        <dbReference type="ARBA" id="ARBA00022980"/>
    </source>
</evidence>
<dbReference type="InterPro" id="IPR004977">
    <property type="entry name" value="Ribosomal_eS25"/>
</dbReference>
<sequence length="576" mass="63420">MSRICPTPTSTMDAVSSGTSSSVSLSDDGKYASQLNGKDLIVHLNPTSPGFKEVQIVKVKDTGSKFVKFSRPMQDSGDNIEGIPSRRVLCASDSRAMVWDLDPLQQQAEIENIDLGVLNIDFGGDENEVMVFHTWNTKLTVFGLDTGRSHIIKAPKFPHYNGFGYRPKSRQLAVLLKPETADVLTIHEYRTYELIRREVLSTVDAQGLKWSPDGRWIAVWDAASAGTKVLIFTADGQLFRTYTGVPNSDASFDLGVRGIEWSPIAANGHSEILAVAKVDGTVDLLKSKTFSCSFTLSHVFQIDQHSLSIWRERYAAAGMSLEYAESPSSSAFTTIAEPTSTPRGVSVIGFSHDATLLSTVDQVRPNIVWIWSLESTPVLISVLVHEHAVRQAVWHHSSKQLLITTANGALPGVRYWSLHSPPSIVRIPVPRNESGRFDVRWLSADEGEGSRFWFGTADDYVMGNIDPEGEHGPAQFNCLHTLGGNAPAGKQKKKWSKGKVKDKAQHAVVLEKATAERLNKDVQSYRLITVATLVDRLKINGSLARRALADLEDRGQIKKVVGHSKMNIYTRAVTAE</sequence>
<reference evidence="5 6" key="1">
    <citation type="submission" date="2024-07" db="EMBL/GenBank/DDBJ databases">
        <title>Section-level genome sequencing and comparative genomics of Aspergillus sections Usti and Cavernicolus.</title>
        <authorList>
            <consortium name="Lawrence Berkeley National Laboratory"/>
            <person name="Nybo J.L."/>
            <person name="Vesth T.C."/>
            <person name="Theobald S."/>
            <person name="Frisvad J.C."/>
            <person name="Larsen T.O."/>
            <person name="Kjaerboelling I."/>
            <person name="Rothschild-Mancinelli K."/>
            <person name="Lyhne E.K."/>
            <person name="Kogle M.E."/>
            <person name="Barry K."/>
            <person name="Clum A."/>
            <person name="Na H."/>
            <person name="Ledsgaard L."/>
            <person name="Lin J."/>
            <person name="Lipzen A."/>
            <person name="Kuo A."/>
            <person name="Riley R."/>
            <person name="Mondo S."/>
            <person name="LaButti K."/>
            <person name="Haridas S."/>
            <person name="Pangalinan J."/>
            <person name="Salamov A.A."/>
            <person name="Simmons B.A."/>
            <person name="Magnuson J.K."/>
            <person name="Chen J."/>
            <person name="Drula E."/>
            <person name="Henrissat B."/>
            <person name="Wiebenga A."/>
            <person name="Lubbers R.J."/>
            <person name="Gomes A.C."/>
            <person name="Makela M.R."/>
            <person name="Stajich J."/>
            <person name="Grigoriev I.V."/>
            <person name="Mortensen U.H."/>
            <person name="De vries R.P."/>
            <person name="Baker S.E."/>
            <person name="Andersen M.R."/>
        </authorList>
    </citation>
    <scope>NUCLEOTIDE SEQUENCE [LARGE SCALE GENOMIC DNA]</scope>
    <source>
        <strain evidence="5 6">CBS 600.67</strain>
    </source>
</reference>
<comment type="similarity">
    <text evidence="1">Belongs to the eukaryotic ribosomal protein eS25 family.</text>
</comment>
<keyword evidence="2 5" id="KW-0689">Ribosomal protein</keyword>
<evidence type="ECO:0000256" key="3">
    <source>
        <dbReference type="ARBA" id="ARBA00023274"/>
    </source>
</evidence>
<dbReference type="Gene3D" id="2.130.10.10">
    <property type="entry name" value="YVTN repeat-like/Quinoprotein amine dehydrogenase"/>
    <property type="match status" value="2"/>
</dbReference>
<dbReference type="GO" id="GO:0005840">
    <property type="term" value="C:ribosome"/>
    <property type="evidence" value="ECO:0007669"/>
    <property type="project" value="UniProtKB-KW"/>
</dbReference>
<dbReference type="InterPro" id="IPR011044">
    <property type="entry name" value="Quino_amine_DH_bsu"/>
</dbReference>
<dbReference type="Proteomes" id="UP001610335">
    <property type="component" value="Unassembled WGS sequence"/>
</dbReference>
<keyword evidence="3" id="KW-0687">Ribonucleoprotein</keyword>
<dbReference type="PANTHER" id="PTHR16220">
    <property type="entry name" value="WD REPEAT PROTEIN 8-RELATED"/>
    <property type="match status" value="1"/>
</dbReference>
<proteinExistence type="inferred from homology"/>
<dbReference type="SUPFAM" id="SSF50969">
    <property type="entry name" value="YVTN repeat-like/Quinoprotein amine dehydrogenase"/>
    <property type="match status" value="1"/>
</dbReference>
<keyword evidence="6" id="KW-1185">Reference proteome</keyword>
<gene>
    <name evidence="5" type="ORF">BDW59DRAFT_173889</name>
</gene>
<evidence type="ECO:0000256" key="1">
    <source>
        <dbReference type="ARBA" id="ARBA00009106"/>
    </source>
</evidence>
<dbReference type="InterPro" id="IPR052778">
    <property type="entry name" value="Centrosome-WD_assoc"/>
</dbReference>
<organism evidence="5 6">
    <name type="scientific">Aspergillus cavernicola</name>
    <dbReference type="NCBI Taxonomy" id="176166"/>
    <lineage>
        <taxon>Eukaryota</taxon>
        <taxon>Fungi</taxon>
        <taxon>Dikarya</taxon>
        <taxon>Ascomycota</taxon>
        <taxon>Pezizomycotina</taxon>
        <taxon>Eurotiomycetes</taxon>
        <taxon>Eurotiomycetidae</taxon>
        <taxon>Eurotiales</taxon>
        <taxon>Aspergillaceae</taxon>
        <taxon>Aspergillus</taxon>
        <taxon>Aspergillus subgen. Nidulantes</taxon>
    </lineage>
</organism>
<feature type="compositionally biased region" description="Low complexity" evidence="4">
    <location>
        <begin position="10"/>
        <end position="26"/>
    </location>
</feature>
<comment type="caution">
    <text evidence="5">The sequence shown here is derived from an EMBL/GenBank/DDBJ whole genome shotgun (WGS) entry which is preliminary data.</text>
</comment>
<name>A0ABR4I3P2_9EURO</name>
<feature type="region of interest" description="Disordered" evidence="4">
    <location>
        <begin position="1"/>
        <end position="26"/>
    </location>
</feature>
<dbReference type="EMBL" id="JBFXLS010000058">
    <property type="protein sequence ID" value="KAL2822379.1"/>
    <property type="molecule type" value="Genomic_DNA"/>
</dbReference>